<keyword evidence="4" id="KW-0804">Transcription</keyword>
<dbReference type="Pfam" id="PF00172">
    <property type="entry name" value="Zn_clus"/>
    <property type="match status" value="1"/>
</dbReference>
<dbReference type="EMBL" id="GG745354">
    <property type="protein sequence ID" value="KNE67811.1"/>
    <property type="molecule type" value="Genomic_DNA"/>
</dbReference>
<dbReference type="GO" id="GO:0000981">
    <property type="term" value="F:DNA-binding transcription factor activity, RNA polymerase II-specific"/>
    <property type="evidence" value="ECO:0007669"/>
    <property type="project" value="InterPro"/>
</dbReference>
<dbReference type="CDD" id="cd12148">
    <property type="entry name" value="fungal_TF_MHR"/>
    <property type="match status" value="1"/>
</dbReference>
<feature type="region of interest" description="Disordered" evidence="6">
    <location>
        <begin position="914"/>
        <end position="939"/>
    </location>
</feature>
<evidence type="ECO:0000313" key="8">
    <source>
        <dbReference type="EMBL" id="KNE67810.1"/>
    </source>
</evidence>
<feature type="compositionally biased region" description="Polar residues" evidence="6">
    <location>
        <begin position="63"/>
        <end position="78"/>
    </location>
</feature>
<dbReference type="Gene3D" id="4.10.240.10">
    <property type="entry name" value="Zn(2)-C6 fungal-type DNA-binding domain"/>
    <property type="match status" value="1"/>
</dbReference>
<dbReference type="GO" id="GO:0008270">
    <property type="term" value="F:zinc ion binding"/>
    <property type="evidence" value="ECO:0007669"/>
    <property type="project" value="InterPro"/>
</dbReference>
<keyword evidence="2" id="KW-0479">Metal-binding</keyword>
<dbReference type="GO" id="GO:0003677">
    <property type="term" value="F:DNA binding"/>
    <property type="evidence" value="ECO:0007669"/>
    <property type="project" value="InterPro"/>
</dbReference>
<feature type="region of interest" description="Disordered" evidence="6">
    <location>
        <begin position="130"/>
        <end position="173"/>
    </location>
</feature>
<gene>
    <name evidence="8" type="ORF">AMAG_12531</name>
</gene>
<feature type="domain" description="Zn(2)-C6 fungal-type" evidence="7">
    <location>
        <begin position="372"/>
        <end position="401"/>
    </location>
</feature>
<feature type="region of interest" description="Disordered" evidence="6">
    <location>
        <begin position="1"/>
        <end position="38"/>
    </location>
</feature>
<dbReference type="Proteomes" id="UP000054350">
    <property type="component" value="Unassembled WGS sequence"/>
</dbReference>
<dbReference type="GO" id="GO:0006351">
    <property type="term" value="P:DNA-templated transcription"/>
    <property type="evidence" value="ECO:0007669"/>
    <property type="project" value="InterPro"/>
</dbReference>
<dbReference type="InterPro" id="IPR007219">
    <property type="entry name" value="XnlR_reg_dom"/>
</dbReference>
<feature type="region of interest" description="Disordered" evidence="6">
    <location>
        <begin position="193"/>
        <end position="225"/>
    </location>
</feature>
<feature type="compositionally biased region" description="Low complexity" evidence="6">
    <location>
        <begin position="916"/>
        <end position="939"/>
    </location>
</feature>
<dbReference type="InterPro" id="IPR050815">
    <property type="entry name" value="TF_fung"/>
</dbReference>
<accession>A0A0L0SZH6</accession>
<dbReference type="InterPro" id="IPR036864">
    <property type="entry name" value="Zn2-C6_fun-type_DNA-bd_sf"/>
</dbReference>
<dbReference type="SMART" id="SM00906">
    <property type="entry name" value="Fungal_trans"/>
    <property type="match status" value="1"/>
</dbReference>
<evidence type="ECO:0000256" key="1">
    <source>
        <dbReference type="ARBA" id="ARBA00004123"/>
    </source>
</evidence>
<dbReference type="PANTHER" id="PTHR47338">
    <property type="entry name" value="ZN(II)2CYS6 TRANSCRIPTION FACTOR (EUROFUNG)-RELATED"/>
    <property type="match status" value="1"/>
</dbReference>
<dbReference type="SMART" id="SM00066">
    <property type="entry name" value="GAL4"/>
    <property type="match status" value="1"/>
</dbReference>
<dbReference type="AlphaFoldDB" id="A0A0L0SZH6"/>
<evidence type="ECO:0000256" key="2">
    <source>
        <dbReference type="ARBA" id="ARBA00022723"/>
    </source>
</evidence>
<keyword evidence="5" id="KW-0539">Nucleus</keyword>
<keyword evidence="3" id="KW-0805">Transcription regulation</keyword>
<feature type="compositionally biased region" description="Low complexity" evidence="6">
    <location>
        <begin position="7"/>
        <end position="29"/>
    </location>
</feature>
<dbReference type="OrthoDB" id="2123952at2759"/>
<sequence>MSNSAYQRGGMHPQPQQQGGANANNPAAGSSGTPSYAMQYAHGSGVPYPAHHEFTNDLLGTRNDPNCNSVAPTTSANQVPLGGGYSMPGGPRQQYGDTSDRVGPGPPYAPILVDPSSLVPAAAAAAHYYHPVQQQQQQQQSQPQQPQQQSVYHSQHPSQPHSHLHHQQQQYAGQPQAIAAHFVGMNDPAAYGPINHARAAPNASDARHPRLGNTVTTDSSPRAVPASTYPTSMGALQFPAGARTHAPLPPVAAPSAPISLNPTYGPYDHDEQVGLYNPGTIYTAASAPTPPGALRPIQHVPSQVAANPVDALQYSQLATTSPMVPPAAMQVLPGAPIMDANTIAAAGGIPPGYVTVPASSLIPAKKARAARACLQCRKRKIKCSGSDPCQHCADFELFCEYREPLKRGPKAGKLNALKNGGGQPIVSLFQPASVLDTHIPLTSSVTRPSSDADVDEIANNLALLVALDANGTPRGFSNYGNSSGYHLLKGLPSNTKLDGVNVFFSQIAVQHVTMNEILRHRVWFPRRDLLDLLLNVYEERVHHWWPMLSRRKLNASVAYVDRALTDPANEACTAEFNRHALLIYAALAMPAGMWELQHQICVAVPYSRIMAAQGKRLLANVCSSAANHLTDAQAALLLAIFDLGIPAGNNWLTSGMGFRIALSLGLNLDQRAVMPTTTWTGLGRRGGGGGDTDAHAERRELSPELVKLAQHAPGVPSRILTFLVVFIMDRLGAAAGGRPIMVHEEDCVLDLDAIKDTDENRAKYADEEDLLLPPTSYFPYYLAWSEIVGKVLRVANSFRYRRKQLSATLLPELHAALTQFRAGIPQELVFDPAAFHTRGGVPPSTATLESAVLTMGYTQTIIYMYRPLVTMVIAAALHQNEVEGDETPPPGVSPLVADDPFMHARARLRAHVVTHTTSTTPTSKTKSSSSTAPTSSSLSPAPPALYPQYVAILETCVSSIAQVFSAIRPFMHLYFSTMLHQMGSVISAGRVIVAGGGNAMLVRDALRELLVVLDRLLPTVPLALHTYHTCRVQLDQLDAVIAAEGGEPAAPLPALSAAADPERAAARHARTDRALSQLMDDIAEYAREVPKVAGVYVAPAKNAYPGPAVVDAGPGMAAAAATRPRDMLPLPEFPDSFNDWAMQVVPDGLDLPFVAPPPPPPGSSSM</sequence>
<dbReference type="SUPFAM" id="SSF57701">
    <property type="entry name" value="Zn2/Cys6 DNA-binding domain"/>
    <property type="match status" value="1"/>
</dbReference>
<evidence type="ECO:0000256" key="5">
    <source>
        <dbReference type="ARBA" id="ARBA00023242"/>
    </source>
</evidence>
<evidence type="ECO:0000256" key="3">
    <source>
        <dbReference type="ARBA" id="ARBA00023015"/>
    </source>
</evidence>
<dbReference type="PANTHER" id="PTHR47338:SF5">
    <property type="entry name" value="ZN(II)2CYS6 TRANSCRIPTION FACTOR (EUROFUNG)"/>
    <property type="match status" value="1"/>
</dbReference>
<dbReference type="EMBL" id="GG745354">
    <property type="protein sequence ID" value="KNE67810.1"/>
    <property type="molecule type" value="Genomic_DNA"/>
</dbReference>
<feature type="region of interest" description="Disordered" evidence="6">
    <location>
        <begin position="55"/>
        <end position="109"/>
    </location>
</feature>
<dbReference type="CDD" id="cd00067">
    <property type="entry name" value="GAL4"/>
    <property type="match status" value="1"/>
</dbReference>
<dbReference type="VEuPathDB" id="FungiDB:AMAG_12531"/>
<evidence type="ECO:0000259" key="7">
    <source>
        <dbReference type="PROSITE" id="PS50048"/>
    </source>
</evidence>
<dbReference type="PROSITE" id="PS00463">
    <property type="entry name" value="ZN2_CY6_FUNGAL_1"/>
    <property type="match status" value="1"/>
</dbReference>
<reference evidence="8 9" key="1">
    <citation type="submission" date="2009-11" db="EMBL/GenBank/DDBJ databases">
        <title>Annotation of Allomyces macrogynus ATCC 38327.</title>
        <authorList>
            <consortium name="The Broad Institute Genome Sequencing Platform"/>
            <person name="Russ C."/>
            <person name="Cuomo C."/>
            <person name="Burger G."/>
            <person name="Gray M.W."/>
            <person name="Holland P.W.H."/>
            <person name="King N."/>
            <person name="Lang F.B.F."/>
            <person name="Roger A.J."/>
            <person name="Ruiz-Trillo I."/>
            <person name="Young S.K."/>
            <person name="Zeng Q."/>
            <person name="Gargeya S."/>
            <person name="Fitzgerald M."/>
            <person name="Haas B."/>
            <person name="Abouelleil A."/>
            <person name="Alvarado L."/>
            <person name="Arachchi H.M."/>
            <person name="Berlin A."/>
            <person name="Chapman S.B."/>
            <person name="Gearin G."/>
            <person name="Goldberg J."/>
            <person name="Griggs A."/>
            <person name="Gujja S."/>
            <person name="Hansen M."/>
            <person name="Heiman D."/>
            <person name="Howarth C."/>
            <person name="Larimer J."/>
            <person name="Lui A."/>
            <person name="MacDonald P.J.P."/>
            <person name="McCowen C."/>
            <person name="Montmayeur A."/>
            <person name="Murphy C."/>
            <person name="Neiman D."/>
            <person name="Pearson M."/>
            <person name="Priest M."/>
            <person name="Roberts A."/>
            <person name="Saif S."/>
            <person name="Shea T."/>
            <person name="Sisk P."/>
            <person name="Stolte C."/>
            <person name="Sykes S."/>
            <person name="Wortman J."/>
            <person name="Nusbaum C."/>
            <person name="Birren B."/>
        </authorList>
    </citation>
    <scope>NUCLEOTIDE SEQUENCE [LARGE SCALE GENOMIC DNA]</scope>
    <source>
        <strain evidence="8 9">ATCC 38327</strain>
    </source>
</reference>
<dbReference type="Pfam" id="PF04082">
    <property type="entry name" value="Fungal_trans"/>
    <property type="match status" value="1"/>
</dbReference>
<keyword evidence="9" id="KW-1185">Reference proteome</keyword>
<name>A0A0L0SZH6_ALLM3</name>
<organism evidence="8 9">
    <name type="scientific">Allomyces macrogynus (strain ATCC 38327)</name>
    <name type="common">Allomyces javanicus var. macrogynus</name>
    <dbReference type="NCBI Taxonomy" id="578462"/>
    <lineage>
        <taxon>Eukaryota</taxon>
        <taxon>Fungi</taxon>
        <taxon>Fungi incertae sedis</taxon>
        <taxon>Blastocladiomycota</taxon>
        <taxon>Blastocladiomycetes</taxon>
        <taxon>Blastocladiales</taxon>
        <taxon>Blastocladiaceae</taxon>
        <taxon>Allomyces</taxon>
    </lineage>
</organism>
<evidence type="ECO:0000313" key="9">
    <source>
        <dbReference type="Proteomes" id="UP000054350"/>
    </source>
</evidence>
<evidence type="ECO:0000256" key="4">
    <source>
        <dbReference type="ARBA" id="ARBA00023163"/>
    </source>
</evidence>
<protein>
    <recommendedName>
        <fullName evidence="7">Zn(2)-C6 fungal-type domain-containing protein</fullName>
    </recommendedName>
</protein>
<dbReference type="GO" id="GO:0005634">
    <property type="term" value="C:nucleus"/>
    <property type="evidence" value="ECO:0007669"/>
    <property type="project" value="UniProtKB-SubCell"/>
</dbReference>
<proteinExistence type="predicted"/>
<evidence type="ECO:0000256" key="6">
    <source>
        <dbReference type="SAM" id="MobiDB-lite"/>
    </source>
</evidence>
<reference evidence="9" key="2">
    <citation type="submission" date="2009-11" db="EMBL/GenBank/DDBJ databases">
        <title>The Genome Sequence of Allomyces macrogynus strain ATCC 38327.</title>
        <authorList>
            <consortium name="The Broad Institute Genome Sequencing Platform"/>
            <person name="Russ C."/>
            <person name="Cuomo C."/>
            <person name="Shea T."/>
            <person name="Young S.K."/>
            <person name="Zeng Q."/>
            <person name="Koehrsen M."/>
            <person name="Haas B."/>
            <person name="Borodovsky M."/>
            <person name="Guigo R."/>
            <person name="Alvarado L."/>
            <person name="Berlin A."/>
            <person name="Borenstein D."/>
            <person name="Chen Z."/>
            <person name="Engels R."/>
            <person name="Freedman E."/>
            <person name="Gellesch M."/>
            <person name="Goldberg J."/>
            <person name="Griggs A."/>
            <person name="Gujja S."/>
            <person name="Heiman D."/>
            <person name="Hepburn T."/>
            <person name="Howarth C."/>
            <person name="Jen D."/>
            <person name="Larson L."/>
            <person name="Lewis B."/>
            <person name="Mehta T."/>
            <person name="Park D."/>
            <person name="Pearson M."/>
            <person name="Roberts A."/>
            <person name="Saif S."/>
            <person name="Shenoy N."/>
            <person name="Sisk P."/>
            <person name="Stolte C."/>
            <person name="Sykes S."/>
            <person name="Walk T."/>
            <person name="White J."/>
            <person name="Yandava C."/>
            <person name="Burger G."/>
            <person name="Gray M.W."/>
            <person name="Holland P.W.H."/>
            <person name="King N."/>
            <person name="Lang F.B.F."/>
            <person name="Roger A.J."/>
            <person name="Ruiz-Trillo I."/>
            <person name="Lander E."/>
            <person name="Nusbaum C."/>
        </authorList>
    </citation>
    <scope>NUCLEOTIDE SEQUENCE [LARGE SCALE GENOMIC DNA]</scope>
    <source>
        <strain evidence="9">ATCC 38327</strain>
    </source>
</reference>
<dbReference type="InterPro" id="IPR001138">
    <property type="entry name" value="Zn2Cys6_DnaBD"/>
</dbReference>
<comment type="subcellular location">
    <subcellularLocation>
        <location evidence="1">Nucleus</location>
    </subcellularLocation>
</comment>
<dbReference type="PROSITE" id="PS50048">
    <property type="entry name" value="ZN2_CY6_FUNGAL_2"/>
    <property type="match status" value="1"/>
</dbReference>